<organism evidence="1">
    <name type="scientific">Anguilla anguilla</name>
    <name type="common">European freshwater eel</name>
    <name type="synonym">Muraena anguilla</name>
    <dbReference type="NCBI Taxonomy" id="7936"/>
    <lineage>
        <taxon>Eukaryota</taxon>
        <taxon>Metazoa</taxon>
        <taxon>Chordata</taxon>
        <taxon>Craniata</taxon>
        <taxon>Vertebrata</taxon>
        <taxon>Euteleostomi</taxon>
        <taxon>Actinopterygii</taxon>
        <taxon>Neopterygii</taxon>
        <taxon>Teleostei</taxon>
        <taxon>Anguilliformes</taxon>
        <taxon>Anguillidae</taxon>
        <taxon>Anguilla</taxon>
    </lineage>
</organism>
<reference evidence="1" key="1">
    <citation type="submission" date="2014-11" db="EMBL/GenBank/DDBJ databases">
        <authorList>
            <person name="Amaro Gonzalez C."/>
        </authorList>
    </citation>
    <scope>NUCLEOTIDE SEQUENCE</scope>
</reference>
<sequence>MRSRNRSFRGKHMR</sequence>
<name>A0A0E9R0Q0_ANGAN</name>
<dbReference type="EMBL" id="GBXM01086684">
    <property type="protein sequence ID" value="JAH21893.1"/>
    <property type="molecule type" value="Transcribed_RNA"/>
</dbReference>
<protein>
    <submittedName>
        <fullName evidence="1">Uncharacterized protein</fullName>
    </submittedName>
</protein>
<accession>A0A0E9R0Q0</accession>
<proteinExistence type="predicted"/>
<reference evidence="1" key="2">
    <citation type="journal article" date="2015" name="Fish Shellfish Immunol.">
        <title>Early steps in the European eel (Anguilla anguilla)-Vibrio vulnificus interaction in the gills: Role of the RtxA13 toxin.</title>
        <authorList>
            <person name="Callol A."/>
            <person name="Pajuelo D."/>
            <person name="Ebbesson L."/>
            <person name="Teles M."/>
            <person name="MacKenzie S."/>
            <person name="Amaro C."/>
        </authorList>
    </citation>
    <scope>NUCLEOTIDE SEQUENCE</scope>
</reference>
<evidence type="ECO:0000313" key="1">
    <source>
        <dbReference type="EMBL" id="JAH21893.1"/>
    </source>
</evidence>